<comment type="caution">
    <text evidence="3">The sequence shown here is derived from an EMBL/GenBank/DDBJ whole genome shotgun (WGS) entry which is preliminary data.</text>
</comment>
<evidence type="ECO:0000256" key="2">
    <source>
        <dbReference type="SAM" id="SignalP"/>
    </source>
</evidence>
<dbReference type="OrthoDB" id="8115237at2759"/>
<dbReference type="Gene3D" id="1.20.120.20">
    <property type="entry name" value="Apolipoprotein"/>
    <property type="match status" value="1"/>
</dbReference>
<dbReference type="Pfam" id="PF07464">
    <property type="entry name" value="ApoLp-III"/>
    <property type="match status" value="1"/>
</dbReference>
<gene>
    <name evidence="3" type="ORF">PMACD_LOCUS3612</name>
</gene>
<keyword evidence="1" id="KW-0175">Coiled coil</keyword>
<organism evidence="3 4">
    <name type="scientific">Pieris macdunnoughi</name>
    <dbReference type="NCBI Taxonomy" id="345717"/>
    <lineage>
        <taxon>Eukaryota</taxon>
        <taxon>Metazoa</taxon>
        <taxon>Ecdysozoa</taxon>
        <taxon>Arthropoda</taxon>
        <taxon>Hexapoda</taxon>
        <taxon>Insecta</taxon>
        <taxon>Pterygota</taxon>
        <taxon>Neoptera</taxon>
        <taxon>Endopterygota</taxon>
        <taxon>Lepidoptera</taxon>
        <taxon>Glossata</taxon>
        <taxon>Ditrysia</taxon>
        <taxon>Papilionoidea</taxon>
        <taxon>Pieridae</taxon>
        <taxon>Pierinae</taxon>
        <taxon>Pieris</taxon>
    </lineage>
</organism>
<dbReference type="InterPro" id="IPR010009">
    <property type="entry name" value="ApoLp-III"/>
</dbReference>
<protein>
    <recommendedName>
        <fullName evidence="5">Apolipophorin-III</fullName>
    </recommendedName>
</protein>
<dbReference type="AlphaFoldDB" id="A0A821PAW5"/>
<proteinExistence type="predicted"/>
<dbReference type="GO" id="GO:0006869">
    <property type="term" value="P:lipid transport"/>
    <property type="evidence" value="ECO:0007669"/>
    <property type="project" value="InterPro"/>
</dbReference>
<feature type="chain" id="PRO_5032344841" description="Apolipophorin-III" evidence="2">
    <location>
        <begin position="18"/>
        <end position="187"/>
    </location>
</feature>
<keyword evidence="2" id="KW-0732">Signal</keyword>
<name>A0A821PAW5_9NEOP</name>
<dbReference type="Proteomes" id="UP000663880">
    <property type="component" value="Unassembled WGS sequence"/>
</dbReference>
<feature type="signal peptide" evidence="2">
    <location>
        <begin position="1"/>
        <end position="17"/>
    </location>
</feature>
<dbReference type="GO" id="GO:0005576">
    <property type="term" value="C:extracellular region"/>
    <property type="evidence" value="ECO:0007669"/>
    <property type="project" value="InterPro"/>
</dbReference>
<feature type="coiled-coil region" evidence="1">
    <location>
        <begin position="79"/>
        <end position="157"/>
    </location>
</feature>
<evidence type="ECO:0000256" key="1">
    <source>
        <dbReference type="SAM" id="Coils"/>
    </source>
</evidence>
<dbReference type="SUPFAM" id="SSF47857">
    <property type="entry name" value="Apolipophorin-III"/>
    <property type="match status" value="1"/>
</dbReference>
<dbReference type="EMBL" id="CAJOBZ010000006">
    <property type="protein sequence ID" value="CAF4803883.1"/>
    <property type="molecule type" value="Genomic_DNA"/>
</dbReference>
<dbReference type="GO" id="GO:0008289">
    <property type="term" value="F:lipid binding"/>
    <property type="evidence" value="ECO:0007669"/>
    <property type="project" value="InterPro"/>
</dbReference>
<reference evidence="3" key="1">
    <citation type="submission" date="2021-02" db="EMBL/GenBank/DDBJ databases">
        <authorList>
            <person name="Steward A R."/>
        </authorList>
    </citation>
    <scope>NUCLEOTIDE SEQUENCE</scope>
</reference>
<evidence type="ECO:0000313" key="4">
    <source>
        <dbReference type="Proteomes" id="UP000663880"/>
    </source>
</evidence>
<keyword evidence="4" id="KW-1185">Reference proteome</keyword>
<sequence length="187" mass="20864">MAHKIALLFVCVVLATASAGMVRREADSPLKDIQKHAEEFGKTFSEQLNALINSKNTQEVNKALKDSSDSMLKHLSEFSATLQNALSDANGKAKEALENTRTNIERNVEELRKSHPEVEQQATALRERLQGAVQNALTETQKLAREVAANMEETNKKLEPQIKKAYDDLVKQAEQVQTKLHEVATKQ</sequence>
<dbReference type="CDD" id="cd13769">
    <property type="entry name" value="ApoLp-III_like"/>
    <property type="match status" value="1"/>
</dbReference>
<accession>A0A821PAW5</accession>
<evidence type="ECO:0000313" key="3">
    <source>
        <dbReference type="EMBL" id="CAF4803883.1"/>
    </source>
</evidence>
<evidence type="ECO:0008006" key="5">
    <source>
        <dbReference type="Google" id="ProtNLM"/>
    </source>
</evidence>